<evidence type="ECO:0000313" key="1">
    <source>
        <dbReference type="EMBL" id="KAL3282293.1"/>
    </source>
</evidence>
<sequence>MIKFPAYNSPFTDSWRWALLYNTAEEQVHGLRGSPGKERSAGKDARKQKQHIITGGKILTEKRIYHNKPDIVISTSNPKHIYIIEVSVAHIQNFRLQEKIKRTRYEVNGAQKVDDANVNTITGDTNLITEMKQAHQCPVELGILVIVNLDEVILTEEHMNLQRILKKLGTFELNRAIMINQCSYSVVLSTSVP</sequence>
<protein>
    <submittedName>
        <fullName evidence="1">Uncharacterized protein</fullName>
    </submittedName>
</protein>
<reference evidence="1 2" key="1">
    <citation type="journal article" date="2021" name="BMC Biol.">
        <title>Horizontally acquired antibacterial genes associated with adaptive radiation of ladybird beetles.</title>
        <authorList>
            <person name="Li H.S."/>
            <person name="Tang X.F."/>
            <person name="Huang Y.H."/>
            <person name="Xu Z.Y."/>
            <person name="Chen M.L."/>
            <person name="Du X.Y."/>
            <person name="Qiu B.Y."/>
            <person name="Chen P.T."/>
            <person name="Zhang W."/>
            <person name="Slipinski A."/>
            <person name="Escalona H.E."/>
            <person name="Waterhouse R.M."/>
            <person name="Zwick A."/>
            <person name="Pang H."/>
        </authorList>
    </citation>
    <scope>NUCLEOTIDE SEQUENCE [LARGE SCALE GENOMIC DNA]</scope>
    <source>
        <strain evidence="1">SYSU2018</strain>
    </source>
</reference>
<evidence type="ECO:0000313" key="2">
    <source>
        <dbReference type="Proteomes" id="UP001516400"/>
    </source>
</evidence>
<dbReference type="EMBL" id="JABFTP020000144">
    <property type="protein sequence ID" value="KAL3282293.1"/>
    <property type="molecule type" value="Genomic_DNA"/>
</dbReference>
<comment type="caution">
    <text evidence="1">The sequence shown here is derived from an EMBL/GenBank/DDBJ whole genome shotgun (WGS) entry which is preliminary data.</text>
</comment>
<accession>A0ABD2NUT0</accession>
<dbReference type="Proteomes" id="UP001516400">
    <property type="component" value="Unassembled WGS sequence"/>
</dbReference>
<dbReference type="AlphaFoldDB" id="A0ABD2NUT0"/>
<proteinExistence type="predicted"/>
<keyword evidence="2" id="KW-1185">Reference proteome</keyword>
<gene>
    <name evidence="1" type="ORF">HHI36_005482</name>
</gene>
<name>A0ABD2NUT0_9CUCU</name>
<organism evidence="1 2">
    <name type="scientific">Cryptolaemus montrouzieri</name>
    <dbReference type="NCBI Taxonomy" id="559131"/>
    <lineage>
        <taxon>Eukaryota</taxon>
        <taxon>Metazoa</taxon>
        <taxon>Ecdysozoa</taxon>
        <taxon>Arthropoda</taxon>
        <taxon>Hexapoda</taxon>
        <taxon>Insecta</taxon>
        <taxon>Pterygota</taxon>
        <taxon>Neoptera</taxon>
        <taxon>Endopterygota</taxon>
        <taxon>Coleoptera</taxon>
        <taxon>Polyphaga</taxon>
        <taxon>Cucujiformia</taxon>
        <taxon>Coccinelloidea</taxon>
        <taxon>Coccinellidae</taxon>
        <taxon>Scymninae</taxon>
        <taxon>Scymnini</taxon>
        <taxon>Cryptolaemus</taxon>
    </lineage>
</organism>